<comment type="caution">
    <text evidence="3">The sequence shown here is derived from an EMBL/GenBank/DDBJ whole genome shotgun (WGS) entry which is preliminary data.</text>
</comment>
<comment type="similarity">
    <text evidence="1 2">Belongs to the OprB family.</text>
</comment>
<dbReference type="Pfam" id="PF04966">
    <property type="entry name" value="OprB"/>
    <property type="match status" value="1"/>
</dbReference>
<accession>A0A2S3W3X9</accession>
<dbReference type="InterPro" id="IPR052932">
    <property type="entry name" value="OprB_Porin"/>
</dbReference>
<dbReference type="GO" id="GO:0016020">
    <property type="term" value="C:membrane"/>
    <property type="evidence" value="ECO:0007669"/>
    <property type="project" value="InterPro"/>
</dbReference>
<evidence type="ECO:0000313" key="4">
    <source>
        <dbReference type="Proteomes" id="UP000237344"/>
    </source>
</evidence>
<reference evidence="3 4" key="1">
    <citation type="submission" date="2018-01" db="EMBL/GenBank/DDBJ databases">
        <title>Draft Genome Sequence of Komagataeibacter maltaceti LMG 1529, a Vinegar Producing Acetic Acid Bacterium Isolated from Malt Vinegar Brewery Acetifiers.</title>
        <authorList>
            <person name="Zhang Q."/>
            <person name="Hollensteiner J."/>
            <person name="Poehlein A."/>
            <person name="Daniel R."/>
        </authorList>
    </citation>
    <scope>NUCLEOTIDE SEQUENCE [LARGE SCALE GENOMIC DNA]</scope>
    <source>
        <strain evidence="3 4">LMG 1529</strain>
    </source>
</reference>
<evidence type="ECO:0000313" key="3">
    <source>
        <dbReference type="EMBL" id="POF63273.1"/>
    </source>
</evidence>
<dbReference type="PANTHER" id="PTHR37944:SF1">
    <property type="entry name" value="PORIN B"/>
    <property type="match status" value="1"/>
</dbReference>
<dbReference type="Gene3D" id="2.40.160.180">
    <property type="entry name" value="Carbohydrate-selective porin OprB"/>
    <property type="match status" value="1"/>
</dbReference>
<dbReference type="GO" id="GO:0008643">
    <property type="term" value="P:carbohydrate transport"/>
    <property type="evidence" value="ECO:0007669"/>
    <property type="project" value="InterPro"/>
</dbReference>
<sequence length="493" mass="54077">MKYATNARMIRIIPLFLAPIVLSFLVLVAGRDPAMAQAIPGDSMGGIGTQPMVAANARRTQSAWAQDPGQFFSAPYGDQHFFGSWLGLQPWLVRHGIHIAADEHEELAGNFRGGAKQGVTDAGQTGVEIDIDWNRLAGLKNFWTHTMIVNGHGTNLSTEYIHDSLGGVQQIYGARGNVVAHLVYMYAEQSLFHNRLDISAGWIPVGSFFAASPLFCNFMNVSICGNPAPGKYVPGGRDWPSGNLGVVMRVMPTVDTYIMASMFAVSPHAYNGGISGWSWAQSGLGHFSTPVEIGWLPEFGRHHLAGHYKAGYGYDNSQYNDLFQDIDGNSAVITGRPFRKESGVSTAWFQADQMFVRNGKGPTNGLIGMAGYMYTSGKVSAMKQHAWAGMIETGAKWGRPLDTMGAMFHYFEMSRSSVLQQEASMLTGQPLLSNQWGQAWGIQTHEDVYELFYNIHAARGMSFQPDFQYINRPGGTTTYHDAAVMALQFNCIL</sequence>
<proteinExistence type="inferred from homology"/>
<protein>
    <submittedName>
        <fullName evidence="3">Porin B</fullName>
    </submittedName>
</protein>
<dbReference type="RefSeq" id="WP_110094661.1">
    <property type="nucleotide sequence ID" value="NZ_NKUE01000004.1"/>
</dbReference>
<dbReference type="PANTHER" id="PTHR37944">
    <property type="entry name" value="PORIN B"/>
    <property type="match status" value="1"/>
</dbReference>
<dbReference type="Proteomes" id="UP000237344">
    <property type="component" value="Unassembled WGS sequence"/>
</dbReference>
<keyword evidence="4" id="KW-1185">Reference proteome</keyword>
<dbReference type="GO" id="GO:0015288">
    <property type="term" value="F:porin activity"/>
    <property type="evidence" value="ECO:0007669"/>
    <property type="project" value="InterPro"/>
</dbReference>
<dbReference type="InterPro" id="IPR007049">
    <property type="entry name" value="Carb-sel_porin_OprB"/>
</dbReference>
<dbReference type="OrthoDB" id="177316at2"/>
<evidence type="ECO:0000256" key="1">
    <source>
        <dbReference type="ARBA" id="ARBA00008769"/>
    </source>
</evidence>
<organism evidence="3 4">
    <name type="scientific">Novacetimonas maltaceti</name>
    <dbReference type="NCBI Taxonomy" id="1203393"/>
    <lineage>
        <taxon>Bacteria</taxon>
        <taxon>Pseudomonadati</taxon>
        <taxon>Pseudomonadota</taxon>
        <taxon>Alphaproteobacteria</taxon>
        <taxon>Acetobacterales</taxon>
        <taxon>Acetobacteraceae</taxon>
        <taxon>Novacetimonas</taxon>
    </lineage>
</organism>
<dbReference type="EMBL" id="POTC01000009">
    <property type="protein sequence ID" value="POF63273.1"/>
    <property type="molecule type" value="Genomic_DNA"/>
</dbReference>
<name>A0A2S3W3X9_9PROT</name>
<dbReference type="InterPro" id="IPR038673">
    <property type="entry name" value="OprB_sf"/>
</dbReference>
<dbReference type="AlphaFoldDB" id="A0A2S3W3X9"/>
<evidence type="ECO:0000256" key="2">
    <source>
        <dbReference type="RuleBase" id="RU363072"/>
    </source>
</evidence>
<gene>
    <name evidence="3" type="primary">oprB_1</name>
    <name evidence="3" type="ORF">KMAL_10040</name>
</gene>